<sequence>MARWRWHWIVCGMLALASPRLAAAAGLPSPEVHLAGPAQAVFVPARDGCDGSDVPDTPARAFRRADGQVVLFGLHYTNHPLVGPRLDQLKLSCRSALLAHENPDPAAYDDRSWIAATWTRDGRSVDALVHHEYQANQHPGRCRFSEYMKCWFNTVLAVRSTDGGATFAKTAAPVVASAPFPQTEQQGRHRGFFNPSNIVSDGTFFYMMSSTTGWDGQEGGVCLFRTRDPDDPAAWRAYDGTSFTVRFGDPYRTPPHVPPHCQTIAPFPAPVGSLSRQRGSGIWFAVFQAAKDAGVFPVSGLYAATSHDLLHWSLPRLILAGATNYDDPCHAGARMIAYPSLIDPAAQGRNFDDVGATADLYFASMAVAGCSITGDRVLMRQPVMLKVGP</sequence>
<keyword evidence="1" id="KW-0732">Signal</keyword>
<dbReference type="RefSeq" id="WP_282586745.1">
    <property type="nucleotide sequence ID" value="NZ_JAMOIM010000015.1"/>
</dbReference>
<evidence type="ECO:0000313" key="3">
    <source>
        <dbReference type="Proteomes" id="UP001165667"/>
    </source>
</evidence>
<dbReference type="EMBL" id="JAMOIM010000015">
    <property type="protein sequence ID" value="MCW6510369.1"/>
    <property type="molecule type" value="Genomic_DNA"/>
</dbReference>
<keyword evidence="3" id="KW-1185">Reference proteome</keyword>
<evidence type="ECO:0000313" key="2">
    <source>
        <dbReference type="EMBL" id="MCW6510369.1"/>
    </source>
</evidence>
<accession>A0AA42CKB0</accession>
<feature type="signal peptide" evidence="1">
    <location>
        <begin position="1"/>
        <end position="22"/>
    </location>
</feature>
<name>A0AA42CKB0_9HYPH</name>
<reference evidence="2" key="1">
    <citation type="submission" date="2022-05" db="EMBL/GenBank/DDBJ databases">
        <authorList>
            <person name="Pankratov T."/>
        </authorList>
    </citation>
    <scope>NUCLEOTIDE SEQUENCE</scope>
    <source>
        <strain evidence="2">BP6-180914</strain>
    </source>
</reference>
<comment type="caution">
    <text evidence="2">The sequence shown here is derived from an EMBL/GenBank/DDBJ whole genome shotgun (WGS) entry which is preliminary data.</text>
</comment>
<dbReference type="Gene3D" id="2.115.10.20">
    <property type="entry name" value="Glycosyl hydrolase domain, family 43"/>
    <property type="match status" value="1"/>
</dbReference>
<dbReference type="Proteomes" id="UP001165667">
    <property type="component" value="Unassembled WGS sequence"/>
</dbReference>
<protein>
    <submittedName>
        <fullName evidence="2">Uncharacterized protein</fullName>
    </submittedName>
</protein>
<dbReference type="AlphaFoldDB" id="A0AA42CKB0"/>
<gene>
    <name evidence="2" type="ORF">M8523_20330</name>
</gene>
<proteinExistence type="predicted"/>
<dbReference type="InterPro" id="IPR023296">
    <property type="entry name" value="Glyco_hydro_beta-prop_sf"/>
</dbReference>
<dbReference type="SUPFAM" id="SSF75005">
    <property type="entry name" value="Arabinanase/levansucrase/invertase"/>
    <property type="match status" value="1"/>
</dbReference>
<evidence type="ECO:0000256" key="1">
    <source>
        <dbReference type="SAM" id="SignalP"/>
    </source>
</evidence>
<organism evidence="2 3">
    <name type="scientific">Lichenifustis flavocetrariae</name>
    <dbReference type="NCBI Taxonomy" id="2949735"/>
    <lineage>
        <taxon>Bacteria</taxon>
        <taxon>Pseudomonadati</taxon>
        <taxon>Pseudomonadota</taxon>
        <taxon>Alphaproteobacteria</taxon>
        <taxon>Hyphomicrobiales</taxon>
        <taxon>Lichenihabitantaceae</taxon>
        <taxon>Lichenifustis</taxon>
    </lineage>
</organism>
<feature type="chain" id="PRO_5041346695" evidence="1">
    <location>
        <begin position="23"/>
        <end position="389"/>
    </location>
</feature>